<reference evidence="1 2" key="1">
    <citation type="submission" date="2018-01" db="EMBL/GenBank/DDBJ databases">
        <title>Genetic Diversity of Clostridium botulinum in seafood.</title>
        <authorList>
            <person name="Athira V."/>
            <person name="Arun Jyothi P.V."/>
            <person name="Lalitha K.V."/>
            <person name="Joseph T.C."/>
        </authorList>
    </citation>
    <scope>NUCLEOTIDE SEQUENCE [LARGE SCALE GENOMIC DNA]</scope>
    <source>
        <strain evidence="1 2">Mfbjulcb8</strain>
    </source>
</reference>
<organism evidence="1 2">
    <name type="scientific">Clostridium botulinum</name>
    <dbReference type="NCBI Taxonomy" id="1491"/>
    <lineage>
        <taxon>Bacteria</taxon>
        <taxon>Bacillati</taxon>
        <taxon>Bacillota</taxon>
        <taxon>Clostridia</taxon>
        <taxon>Eubacteriales</taxon>
        <taxon>Clostridiaceae</taxon>
        <taxon>Clostridium</taxon>
    </lineage>
</organism>
<dbReference type="Proteomes" id="UP000240615">
    <property type="component" value="Chromosome"/>
</dbReference>
<proteinExistence type="predicted"/>
<protein>
    <recommendedName>
        <fullName evidence="3">DNA replication protein DnaD</fullName>
    </recommendedName>
</protein>
<sequence>MQGWIKLYRGLLDKSIWQCSTPEQKNILITILLLANHEENEWEWKGKKYIVKPGQFITSLEKIAKKSGKGISIQNVRTAIKKFENHEFLTNESTNKNRLITVVNWASYQKQEEEPTGNLTGNQQAVNKQLTTNKNDKNVNNEKKNNYMSNSNEYRLAEYLYKHILKNNPKAKEPNLQKWSKTFDYILRIDKRELDEVKSLIVFCQEHSFWYKNILSADKLRKQYDRLVLEMNGEKGKDKKNNCNDWLKE</sequence>
<accession>A0ABC8CXY4</accession>
<evidence type="ECO:0000313" key="1">
    <source>
        <dbReference type="EMBL" id="AVQ40501.1"/>
    </source>
</evidence>
<dbReference type="AlphaFoldDB" id="A0ABC8CXY4"/>
<evidence type="ECO:0000313" key="2">
    <source>
        <dbReference type="Proteomes" id="UP000240615"/>
    </source>
</evidence>
<gene>
    <name evidence="1" type="ORF">C7M56_18175</name>
</gene>
<evidence type="ECO:0008006" key="3">
    <source>
        <dbReference type="Google" id="ProtNLM"/>
    </source>
</evidence>
<dbReference type="EMBL" id="CP027777">
    <property type="protein sequence ID" value="AVQ40501.1"/>
    <property type="molecule type" value="Genomic_DNA"/>
</dbReference>
<name>A0ABC8CXY4_CLOBO</name>